<accession>C6WJ79</accession>
<evidence type="ECO:0008006" key="3">
    <source>
        <dbReference type="Google" id="ProtNLM"/>
    </source>
</evidence>
<evidence type="ECO:0000313" key="1">
    <source>
        <dbReference type="EMBL" id="ACU40155.1"/>
    </source>
</evidence>
<evidence type="ECO:0000313" key="2">
    <source>
        <dbReference type="Proteomes" id="UP000002213"/>
    </source>
</evidence>
<dbReference type="eggNOG" id="ENOG5033FZ0">
    <property type="taxonomic scope" value="Bacteria"/>
</dbReference>
<dbReference type="EMBL" id="CP001630">
    <property type="protein sequence ID" value="ACU40155.1"/>
    <property type="molecule type" value="Genomic_DNA"/>
</dbReference>
<sequence length="70" mass="8014">MGTSNSDIKALLADLEEQGWRVVRGRYWKCYCPCAAKHLKTVKITPSDPNYITNLKGQLRRSTCWKEVGK</sequence>
<dbReference type="Proteomes" id="UP000002213">
    <property type="component" value="Chromosome"/>
</dbReference>
<dbReference type="AlphaFoldDB" id="C6WJ79"/>
<gene>
    <name evidence="1" type="ordered locus">Amir_6353</name>
</gene>
<keyword evidence="2" id="KW-1185">Reference proteome</keyword>
<reference evidence="1 2" key="1">
    <citation type="journal article" date="2009" name="Stand. Genomic Sci.">
        <title>Complete genome sequence of Actinosynnema mirum type strain (101).</title>
        <authorList>
            <person name="Land M."/>
            <person name="Lapidus A."/>
            <person name="Mayilraj S."/>
            <person name="Chen F."/>
            <person name="Copeland A."/>
            <person name="Del Rio T.G."/>
            <person name="Nolan M."/>
            <person name="Lucas S."/>
            <person name="Tice H."/>
            <person name="Cheng J.F."/>
            <person name="Chertkov O."/>
            <person name="Bruce D."/>
            <person name="Goodwin L."/>
            <person name="Pitluck S."/>
            <person name="Rohde M."/>
            <person name="Goker M."/>
            <person name="Pati A."/>
            <person name="Ivanova N."/>
            <person name="Mavromatis K."/>
            <person name="Chen A."/>
            <person name="Palaniappan K."/>
            <person name="Hauser L."/>
            <person name="Chang Y.J."/>
            <person name="Jeffries C.C."/>
            <person name="Brettin T."/>
            <person name="Detter J.C."/>
            <person name="Han C."/>
            <person name="Chain P."/>
            <person name="Tindall B.J."/>
            <person name="Bristow J."/>
            <person name="Eisen J.A."/>
            <person name="Markowitz V."/>
            <person name="Hugenholtz P."/>
            <person name="Kyrpides N.C."/>
            <person name="Klenk H.P."/>
        </authorList>
    </citation>
    <scope>NUCLEOTIDE SEQUENCE [LARGE SCALE GENOMIC DNA]</scope>
    <source>
        <strain evidence="2">ATCC 29888 / DSM 43827 / JCM 3225 / NBRC 14064 / NCIMB 13271 / NRRL B-12336 / IMRU 3971 / 101</strain>
    </source>
</reference>
<proteinExistence type="predicted"/>
<dbReference type="HOGENOM" id="CLU_200391_0_0_11"/>
<dbReference type="KEGG" id="ami:Amir_6353"/>
<protein>
    <recommendedName>
        <fullName evidence="3">YcfA family protein</fullName>
    </recommendedName>
</protein>
<dbReference type="STRING" id="446462.Amir_6353"/>
<name>C6WJ79_ACTMD</name>
<organism evidence="1 2">
    <name type="scientific">Actinosynnema mirum (strain ATCC 29888 / DSM 43827 / JCM 3225 / NBRC 14064 / NCIMB 13271 / NRRL B-12336 / IMRU 3971 / 101)</name>
    <dbReference type="NCBI Taxonomy" id="446462"/>
    <lineage>
        <taxon>Bacteria</taxon>
        <taxon>Bacillati</taxon>
        <taxon>Actinomycetota</taxon>
        <taxon>Actinomycetes</taxon>
        <taxon>Pseudonocardiales</taxon>
        <taxon>Pseudonocardiaceae</taxon>
        <taxon>Actinosynnema</taxon>
    </lineage>
</organism>